<evidence type="ECO:0000256" key="1">
    <source>
        <dbReference type="SAM" id="Phobius"/>
    </source>
</evidence>
<feature type="transmembrane region" description="Helical" evidence="1">
    <location>
        <begin position="41"/>
        <end position="63"/>
    </location>
</feature>
<sequence length="95" mass="10028">MDPASILLGIAAIALAVSIPGYALSLAIFPKRNELDIFERIAFSFILSIAVPALFLLAGNMLLGIGINFISAFSAYAAATAIGIIVFIARIKFLK</sequence>
<proteinExistence type="predicted"/>
<accession>A0A8T4KQD5</accession>
<dbReference type="Proteomes" id="UP000677687">
    <property type="component" value="Unassembled WGS sequence"/>
</dbReference>
<evidence type="ECO:0000313" key="2">
    <source>
        <dbReference type="EMBL" id="MBS3057328.1"/>
    </source>
</evidence>
<feature type="transmembrane region" description="Helical" evidence="1">
    <location>
        <begin position="6"/>
        <end position="29"/>
    </location>
</feature>
<dbReference type="EMBL" id="JAGVWD010000022">
    <property type="protein sequence ID" value="MBS3057328.1"/>
    <property type="molecule type" value="Genomic_DNA"/>
</dbReference>
<protein>
    <submittedName>
        <fullName evidence="2">DUF1616 domain-containing protein</fullName>
    </submittedName>
</protein>
<reference evidence="2" key="2">
    <citation type="submission" date="2021-05" db="EMBL/GenBank/DDBJ databases">
        <title>Protein family content uncovers lineage relationships and bacterial pathway maintenance mechanisms in DPANN archaea.</title>
        <authorList>
            <person name="Castelle C.J."/>
            <person name="Meheust R."/>
            <person name="Jaffe A.L."/>
            <person name="Seitz K."/>
            <person name="Gong X."/>
            <person name="Baker B.J."/>
            <person name="Banfield J.F."/>
        </authorList>
    </citation>
    <scope>NUCLEOTIDE SEQUENCE</scope>
    <source>
        <strain evidence="2">RIFCSPHIGHO2_01_FULL_AR10_44_11</strain>
    </source>
</reference>
<organism evidence="2 3">
    <name type="scientific">Candidatus Iainarchaeum sp</name>
    <dbReference type="NCBI Taxonomy" id="3101447"/>
    <lineage>
        <taxon>Archaea</taxon>
        <taxon>Candidatus Iainarchaeota</taxon>
        <taxon>Candidatus Iainarchaeia</taxon>
        <taxon>Candidatus Iainarchaeales</taxon>
        <taxon>Candidatus Iainarchaeaceae</taxon>
        <taxon>Candidatus Iainarchaeum</taxon>
    </lineage>
</organism>
<name>A0A8T4KQD5_9ARCH</name>
<keyword evidence="1" id="KW-0472">Membrane</keyword>
<keyword evidence="1" id="KW-1133">Transmembrane helix</keyword>
<reference evidence="2" key="1">
    <citation type="submission" date="2021-03" db="EMBL/GenBank/DDBJ databases">
        <authorList>
            <person name="Jaffe A."/>
        </authorList>
    </citation>
    <scope>NUCLEOTIDE SEQUENCE</scope>
    <source>
        <strain evidence="2">RIFCSPHIGHO2_01_FULL_AR10_44_11</strain>
    </source>
</reference>
<keyword evidence="1" id="KW-0812">Transmembrane</keyword>
<evidence type="ECO:0000313" key="3">
    <source>
        <dbReference type="Proteomes" id="UP000677687"/>
    </source>
</evidence>
<dbReference type="AlphaFoldDB" id="A0A8T4KQD5"/>
<comment type="caution">
    <text evidence="2">The sequence shown here is derived from an EMBL/GenBank/DDBJ whole genome shotgun (WGS) entry which is preliminary data.</text>
</comment>
<feature type="transmembrane region" description="Helical" evidence="1">
    <location>
        <begin position="69"/>
        <end position="89"/>
    </location>
</feature>
<gene>
    <name evidence="2" type="ORF">J4415_01745</name>
</gene>